<dbReference type="EMBL" id="FMAF01000053">
    <property type="protein sequence ID" value="SCB52678.1"/>
    <property type="molecule type" value="Genomic_DNA"/>
</dbReference>
<dbReference type="PANTHER" id="PTHR44169:SF6">
    <property type="entry name" value="NADPH-DEPENDENT 1-ACYLDIHYDROXYACETONE PHOSPHATE REDUCTASE"/>
    <property type="match status" value="1"/>
</dbReference>
<organism evidence="4 5">
    <name type="scientific">Rhizobium lusitanum</name>
    <dbReference type="NCBI Taxonomy" id="293958"/>
    <lineage>
        <taxon>Bacteria</taxon>
        <taxon>Pseudomonadati</taxon>
        <taxon>Pseudomonadota</taxon>
        <taxon>Alphaproteobacteria</taxon>
        <taxon>Hyphomicrobiales</taxon>
        <taxon>Rhizobiaceae</taxon>
        <taxon>Rhizobium/Agrobacterium group</taxon>
        <taxon>Rhizobium</taxon>
    </lineage>
</organism>
<dbReference type="RefSeq" id="WP_092577615.1">
    <property type="nucleotide sequence ID" value="NZ_FMAF01000053.1"/>
</dbReference>
<accession>A0A1C3XK88</accession>
<evidence type="ECO:0000313" key="4">
    <source>
        <dbReference type="EMBL" id="SCB52678.1"/>
    </source>
</evidence>
<evidence type="ECO:0000256" key="2">
    <source>
        <dbReference type="ARBA" id="ARBA00023002"/>
    </source>
</evidence>
<name>A0A1C3XK88_9HYPH</name>
<dbReference type="Proteomes" id="UP000199205">
    <property type="component" value="Unassembled WGS sequence"/>
</dbReference>
<comment type="similarity">
    <text evidence="1">Belongs to the short-chain dehydrogenases/reductases (SDR) family.</text>
</comment>
<proteinExistence type="inferred from homology"/>
<dbReference type="InterPro" id="IPR036291">
    <property type="entry name" value="NAD(P)-bd_dom_sf"/>
</dbReference>
<dbReference type="PRINTS" id="PR00081">
    <property type="entry name" value="GDHRDH"/>
</dbReference>
<gene>
    <name evidence="4" type="ORF">GA0061101_1538</name>
</gene>
<dbReference type="SMART" id="SM00822">
    <property type="entry name" value="PKS_KR"/>
    <property type="match status" value="1"/>
</dbReference>
<dbReference type="InterPro" id="IPR002347">
    <property type="entry name" value="SDR_fam"/>
</dbReference>
<dbReference type="OrthoDB" id="9810734at2"/>
<dbReference type="Pfam" id="PF00106">
    <property type="entry name" value="adh_short"/>
    <property type="match status" value="1"/>
</dbReference>
<evidence type="ECO:0000313" key="5">
    <source>
        <dbReference type="Proteomes" id="UP000199205"/>
    </source>
</evidence>
<reference evidence="4 5" key="1">
    <citation type="submission" date="2016-08" db="EMBL/GenBank/DDBJ databases">
        <authorList>
            <person name="Seilhamer J.J."/>
        </authorList>
    </citation>
    <scope>NUCLEOTIDE SEQUENCE [LARGE SCALE GENOMIC DNA]</scope>
    <source>
        <strain evidence="4 5">P1-7</strain>
    </source>
</reference>
<dbReference type="PANTHER" id="PTHR44169">
    <property type="entry name" value="NADPH-DEPENDENT 1-ACYLDIHYDROXYACETONE PHOSPHATE REDUCTASE"/>
    <property type="match status" value="1"/>
</dbReference>
<evidence type="ECO:0000256" key="1">
    <source>
        <dbReference type="ARBA" id="ARBA00006484"/>
    </source>
</evidence>
<dbReference type="Gene3D" id="3.40.50.720">
    <property type="entry name" value="NAD(P)-binding Rossmann-like Domain"/>
    <property type="match status" value="1"/>
</dbReference>
<feature type="domain" description="Ketoreductase" evidence="3">
    <location>
        <begin position="6"/>
        <end position="186"/>
    </location>
</feature>
<evidence type="ECO:0000259" key="3">
    <source>
        <dbReference type="SMART" id="SM00822"/>
    </source>
</evidence>
<dbReference type="SUPFAM" id="SSF51735">
    <property type="entry name" value="NAD(P)-binding Rossmann-fold domains"/>
    <property type="match status" value="1"/>
</dbReference>
<keyword evidence="2" id="KW-0560">Oxidoreductase</keyword>
<dbReference type="AlphaFoldDB" id="A0A1C3XK88"/>
<protein>
    <submittedName>
        <fullName evidence="4">Uncharacterized oxidoreductase</fullName>
    </submittedName>
</protein>
<dbReference type="PROSITE" id="PS00061">
    <property type="entry name" value="ADH_SHORT"/>
    <property type="match status" value="1"/>
</dbReference>
<dbReference type="InterPro" id="IPR020904">
    <property type="entry name" value="Sc_DH/Rdtase_CS"/>
</dbReference>
<dbReference type="InterPro" id="IPR057326">
    <property type="entry name" value="KR_dom"/>
</dbReference>
<dbReference type="GO" id="GO:0016491">
    <property type="term" value="F:oxidoreductase activity"/>
    <property type="evidence" value="ECO:0007669"/>
    <property type="project" value="UniProtKB-KW"/>
</dbReference>
<sequence length="252" mass="26984">MQMTGNTIFITGGTSGIGRALAEAFHKLGNKVIIAGRRKALLDEVSAANPGIDGVELNIADTADIERVATKLISEYPKLNVLINNAGIMPFDDPAGKVDDSVSQKIIETNLLGPIRLTSALVDHLKTQSDATIIHNTSVLAFVPLAGNAVYSSTKAALHSYSLSQRFALRDTNVKVQEIAPPWVDTDLVKKSGDPRAMPLDVFIEKTMAGLATDAPEVFVEEITALRDNPGLKEHQLVHDFNAALVADPIPV</sequence>